<dbReference type="EMBL" id="HBJA01098894">
    <property type="protein sequence ID" value="CAE0822977.1"/>
    <property type="molecule type" value="Transcribed_RNA"/>
</dbReference>
<proteinExistence type="predicted"/>
<evidence type="ECO:0000313" key="1">
    <source>
        <dbReference type="EMBL" id="CAE0822977.1"/>
    </source>
</evidence>
<gene>
    <name evidence="1" type="ORF">EGYM00163_LOCUS34178</name>
</gene>
<name>A0A7S4G2A9_9EUGL</name>
<protein>
    <submittedName>
        <fullName evidence="1">Uncharacterized protein</fullName>
    </submittedName>
</protein>
<reference evidence="1" key="1">
    <citation type="submission" date="2021-01" db="EMBL/GenBank/DDBJ databases">
        <authorList>
            <person name="Corre E."/>
            <person name="Pelletier E."/>
            <person name="Niang G."/>
            <person name="Scheremetjew M."/>
            <person name="Finn R."/>
            <person name="Kale V."/>
            <person name="Holt S."/>
            <person name="Cochrane G."/>
            <person name="Meng A."/>
            <person name="Brown T."/>
            <person name="Cohen L."/>
        </authorList>
    </citation>
    <scope>NUCLEOTIDE SEQUENCE</scope>
    <source>
        <strain evidence="1">CCMP1594</strain>
    </source>
</reference>
<accession>A0A7S4G2A9</accession>
<sequence length="160" mass="17744">MFVQYPTAAGRCRPTCHSGSRAGLIGAWRSYDKPGPALGLTVQRFPLSSKLAKGPRKTRCPPIRMACATSTLPRLLHAAIERGARHNVRGLASCLASIFLWGFKREKQKGDSPQVVWAWEGGVQIYFGIWGHFIIPCFILSILKTHPSGGKISLFFFYHC</sequence>
<organism evidence="1">
    <name type="scientific">Eutreptiella gymnastica</name>
    <dbReference type="NCBI Taxonomy" id="73025"/>
    <lineage>
        <taxon>Eukaryota</taxon>
        <taxon>Discoba</taxon>
        <taxon>Euglenozoa</taxon>
        <taxon>Euglenida</taxon>
        <taxon>Spirocuta</taxon>
        <taxon>Euglenophyceae</taxon>
        <taxon>Eutreptiales</taxon>
        <taxon>Eutreptiaceae</taxon>
        <taxon>Eutreptiella</taxon>
    </lineage>
</organism>
<dbReference type="AlphaFoldDB" id="A0A7S4G2A9"/>